<dbReference type="EMBL" id="JBHFFA010000001">
    <property type="protein sequence ID" value="KAL2653095.1"/>
    <property type="molecule type" value="Genomic_DNA"/>
</dbReference>
<feature type="region of interest" description="Disordered" evidence="4">
    <location>
        <begin position="107"/>
        <end position="133"/>
    </location>
</feature>
<evidence type="ECO:0000256" key="4">
    <source>
        <dbReference type="SAM" id="MobiDB-lite"/>
    </source>
</evidence>
<comment type="caution">
    <text evidence="5">The sequence shown here is derived from an EMBL/GenBank/DDBJ whole genome shotgun (WGS) entry which is preliminary data.</text>
</comment>
<feature type="region of interest" description="Disordered" evidence="4">
    <location>
        <begin position="577"/>
        <end position="596"/>
    </location>
</feature>
<dbReference type="Proteomes" id="UP001605036">
    <property type="component" value="Unassembled WGS sequence"/>
</dbReference>
<dbReference type="AlphaFoldDB" id="A0ABD1ZP29"/>
<keyword evidence="2" id="KW-0805">Transcription regulation</keyword>
<feature type="region of interest" description="Disordered" evidence="4">
    <location>
        <begin position="317"/>
        <end position="336"/>
    </location>
</feature>
<reference evidence="5 6" key="1">
    <citation type="submission" date="2024-09" db="EMBL/GenBank/DDBJ databases">
        <title>Chromosome-scale assembly of Riccia fluitans.</title>
        <authorList>
            <person name="Paukszto L."/>
            <person name="Sawicki J."/>
            <person name="Karawczyk K."/>
            <person name="Piernik-Szablinska J."/>
            <person name="Szczecinska M."/>
            <person name="Mazdziarz M."/>
        </authorList>
    </citation>
    <scope>NUCLEOTIDE SEQUENCE [LARGE SCALE GENOMIC DNA]</scope>
    <source>
        <strain evidence="5">Rf_01</strain>
        <tissue evidence="5">Aerial parts of the thallus</tissue>
    </source>
</reference>
<evidence type="ECO:0000313" key="6">
    <source>
        <dbReference type="Proteomes" id="UP001605036"/>
    </source>
</evidence>
<dbReference type="PANTHER" id="PTHR33388">
    <property type="entry name" value="OS01G0212500 PROTEIN"/>
    <property type="match status" value="1"/>
</dbReference>
<dbReference type="PANTHER" id="PTHR33388:SF2">
    <property type="entry name" value="PROTEIN SPOROCYTELESS"/>
    <property type="match status" value="1"/>
</dbReference>
<sequence>MATLLMRASRADGTGGGTDKKRRARKGKNAQKRQPQRGLGVAQLEKLRLQEQSLLCATTSATTSSSYSVRLYTPAAELTMSRCDADVAQTVLSLAYGAAASCLMRENGGQSSSSGNTHLQSLQEKSNGEPLEASNRLAASRAALASCLRSQNSKFSAAAAANVPFFSSSVQQLTGAANPLEVVVYDCEGKTHEKEEEAHELRSRLRGHSGELTSSNAPPPPFCIYSAAIQNLKELAAATGSPVDSAAAAGYKLQLSPVFKDVSRIPIAITDPHYIESLLGSDHILPHGTTRKRVELPVVGASPNADKPKELHSFQNLQTSKPGAAWSSPDKASGRKRPWLAIQENGRQESEASQALDLNAPAGGELDNELNIDRHCPPVTQDLVFENRVGAHYTTGIVRSALGNSCLSSVKMKASSSCSVLPWQDSERPSSASGYFSDMALYTAAAAAAENGVLFKQSSASPSVARDSCSSATGPASYLTLSRSSRCLNETPETPSPVGKESICSSNFLTLGISNSFYPRDGWHEPEESTQDTMMSINLDVSKLKQRSSSGCEGDEGLQTRSPITQELDAVDLEKHRSMRSGSALQSQNVFSPARSSSSFGANNSLRCAGTGADDILDLRLKLAL</sequence>
<feature type="compositionally biased region" description="Polar residues" evidence="4">
    <location>
        <begin position="108"/>
        <end position="125"/>
    </location>
</feature>
<accession>A0ABD1ZP29</accession>
<dbReference type="InterPro" id="IPR040356">
    <property type="entry name" value="SPEAR"/>
</dbReference>
<gene>
    <name evidence="5" type="ORF">R1flu_021223</name>
</gene>
<proteinExistence type="predicted"/>
<keyword evidence="3" id="KW-0804">Transcription</keyword>
<evidence type="ECO:0000256" key="1">
    <source>
        <dbReference type="ARBA" id="ARBA00022491"/>
    </source>
</evidence>
<feature type="compositionally biased region" description="Basic residues" evidence="4">
    <location>
        <begin position="20"/>
        <end position="35"/>
    </location>
</feature>
<feature type="region of interest" description="Disordered" evidence="4">
    <location>
        <begin position="8"/>
        <end position="39"/>
    </location>
</feature>
<evidence type="ECO:0000256" key="3">
    <source>
        <dbReference type="ARBA" id="ARBA00023163"/>
    </source>
</evidence>
<keyword evidence="6" id="KW-1185">Reference proteome</keyword>
<name>A0ABD1ZP29_9MARC</name>
<evidence type="ECO:0000313" key="5">
    <source>
        <dbReference type="EMBL" id="KAL2653095.1"/>
    </source>
</evidence>
<feature type="compositionally biased region" description="Polar residues" evidence="4">
    <location>
        <begin position="580"/>
        <end position="596"/>
    </location>
</feature>
<keyword evidence="1" id="KW-0678">Repressor</keyword>
<evidence type="ECO:0000256" key="2">
    <source>
        <dbReference type="ARBA" id="ARBA00023015"/>
    </source>
</evidence>
<protein>
    <submittedName>
        <fullName evidence="5">Uncharacterized protein</fullName>
    </submittedName>
</protein>
<organism evidence="5 6">
    <name type="scientific">Riccia fluitans</name>
    <dbReference type="NCBI Taxonomy" id="41844"/>
    <lineage>
        <taxon>Eukaryota</taxon>
        <taxon>Viridiplantae</taxon>
        <taxon>Streptophyta</taxon>
        <taxon>Embryophyta</taxon>
        <taxon>Marchantiophyta</taxon>
        <taxon>Marchantiopsida</taxon>
        <taxon>Marchantiidae</taxon>
        <taxon>Marchantiales</taxon>
        <taxon>Ricciaceae</taxon>
        <taxon>Riccia</taxon>
    </lineage>
</organism>